<dbReference type="Pfam" id="PF00535">
    <property type="entry name" value="Glycos_transf_2"/>
    <property type="match status" value="1"/>
</dbReference>
<dbReference type="SUPFAM" id="SSF53448">
    <property type="entry name" value="Nucleotide-diphospho-sugar transferases"/>
    <property type="match status" value="1"/>
</dbReference>
<dbReference type="PANTHER" id="PTHR22916:SF3">
    <property type="entry name" value="UDP-GLCNAC:BETAGAL BETA-1,3-N-ACETYLGLUCOSAMINYLTRANSFERASE-LIKE PROTEIN 1"/>
    <property type="match status" value="1"/>
</dbReference>
<evidence type="ECO:0000313" key="3">
    <source>
        <dbReference type="Proteomes" id="UP000054623"/>
    </source>
</evidence>
<dbReference type="RefSeq" id="WP_058490619.1">
    <property type="nucleotide sequence ID" value="NZ_LOCK01000001.1"/>
</dbReference>
<name>A0A0W1JQN7_DESHA</name>
<dbReference type="InterPro" id="IPR029044">
    <property type="entry name" value="Nucleotide-diphossugar_trans"/>
</dbReference>
<reference evidence="2 3" key="1">
    <citation type="submission" date="2015-12" db="EMBL/GenBank/DDBJ databases">
        <title>Draft Genome Sequence of Desulfitobacterium hafniense Strain DH, a Sulfate-reducing Bacterium Isolated from Paddy Soils.</title>
        <authorList>
            <person name="Bao P."/>
            <person name="Zhang X."/>
            <person name="Li G."/>
        </authorList>
    </citation>
    <scope>NUCLEOTIDE SEQUENCE [LARGE SCALE GENOMIC DNA]</scope>
    <source>
        <strain evidence="2 3">DH</strain>
    </source>
</reference>
<dbReference type="AlphaFoldDB" id="A0A0W1JQN7"/>
<evidence type="ECO:0000259" key="1">
    <source>
        <dbReference type="Pfam" id="PF00535"/>
    </source>
</evidence>
<sequence>MNRISVIVLSYNNLPLLTEALDSVMMQDYSDWELILSDDGSNDFCLSKVEKYIKDNVSKNCKRVVVYTNEHNLGTVKNLNKAISYSQGSYIVPIAADDVFYDSSVLSRFAEIFAQNMNKFILTSQVALYDNKLINFIDYTLVERDIKLLKEEDFSQIFGELCLHSFLPAGGTAYRKEVFGLYGLFDENYRLVEDWPFSLKMARLGVPYHYCDFISLKHRDGGVSHNSTRSSTQRVYQTDLLRIIEKEILPYVAFAPDAMQEKIRIRCMDKKLIYSLRYELQEKGIWQKCQWFLTNKNFLQVLFRGLKRRMLGNE</sequence>
<dbReference type="PANTHER" id="PTHR22916">
    <property type="entry name" value="GLYCOSYLTRANSFERASE"/>
    <property type="match status" value="1"/>
</dbReference>
<feature type="domain" description="Glycosyltransferase 2-like" evidence="1">
    <location>
        <begin position="5"/>
        <end position="179"/>
    </location>
</feature>
<dbReference type="Gene3D" id="3.90.550.10">
    <property type="entry name" value="Spore Coat Polysaccharide Biosynthesis Protein SpsA, Chain A"/>
    <property type="match status" value="1"/>
</dbReference>
<dbReference type="InterPro" id="IPR001173">
    <property type="entry name" value="Glyco_trans_2-like"/>
</dbReference>
<dbReference type="Proteomes" id="UP000054623">
    <property type="component" value="Unassembled WGS sequence"/>
</dbReference>
<dbReference type="OrthoDB" id="9802649at2"/>
<dbReference type="EMBL" id="LOCK01000001">
    <property type="protein sequence ID" value="KTE93842.1"/>
    <property type="molecule type" value="Genomic_DNA"/>
</dbReference>
<gene>
    <name evidence="2" type="ORF">AT727_02485</name>
</gene>
<proteinExistence type="predicted"/>
<dbReference type="GO" id="GO:0016758">
    <property type="term" value="F:hexosyltransferase activity"/>
    <property type="evidence" value="ECO:0007669"/>
    <property type="project" value="UniProtKB-ARBA"/>
</dbReference>
<accession>A0A0W1JQN7</accession>
<protein>
    <recommendedName>
        <fullName evidence="1">Glycosyltransferase 2-like domain-containing protein</fullName>
    </recommendedName>
</protein>
<evidence type="ECO:0000313" key="2">
    <source>
        <dbReference type="EMBL" id="KTE93842.1"/>
    </source>
</evidence>
<organism evidence="2 3">
    <name type="scientific">Desulfitobacterium hafniense</name>
    <name type="common">Desulfitobacterium frappieri</name>
    <dbReference type="NCBI Taxonomy" id="49338"/>
    <lineage>
        <taxon>Bacteria</taxon>
        <taxon>Bacillati</taxon>
        <taxon>Bacillota</taxon>
        <taxon>Clostridia</taxon>
        <taxon>Eubacteriales</taxon>
        <taxon>Desulfitobacteriaceae</taxon>
        <taxon>Desulfitobacterium</taxon>
    </lineage>
</organism>
<comment type="caution">
    <text evidence="2">The sequence shown here is derived from an EMBL/GenBank/DDBJ whole genome shotgun (WGS) entry which is preliminary data.</text>
</comment>